<evidence type="ECO:0000313" key="2">
    <source>
        <dbReference type="EMBL" id="KYF59780.1"/>
    </source>
</evidence>
<gene>
    <name evidence="2" type="ORF">BE08_25430</name>
</gene>
<dbReference type="EMBL" id="JELY01000305">
    <property type="protein sequence ID" value="KYF59780.1"/>
    <property type="molecule type" value="Genomic_DNA"/>
</dbReference>
<evidence type="ECO:0000256" key="1">
    <source>
        <dbReference type="SAM" id="MobiDB-lite"/>
    </source>
</evidence>
<feature type="compositionally biased region" description="Basic and acidic residues" evidence="1">
    <location>
        <begin position="85"/>
        <end position="100"/>
    </location>
</feature>
<reference evidence="2 3" key="1">
    <citation type="submission" date="2014-02" db="EMBL/GenBank/DDBJ databases">
        <title>The small core and large imbalanced accessory genome model reveals a collaborative survival strategy of Sorangium cellulosum strains in nature.</title>
        <authorList>
            <person name="Han K."/>
            <person name="Peng R."/>
            <person name="Blom J."/>
            <person name="Li Y.-Z."/>
        </authorList>
    </citation>
    <scope>NUCLEOTIDE SEQUENCE [LARGE SCALE GENOMIC DNA]</scope>
    <source>
        <strain evidence="2 3">So0157-25</strain>
    </source>
</reference>
<feature type="compositionally biased region" description="Polar residues" evidence="1">
    <location>
        <begin position="15"/>
        <end position="24"/>
    </location>
</feature>
<feature type="region of interest" description="Disordered" evidence="1">
    <location>
        <begin position="1"/>
        <end position="100"/>
    </location>
</feature>
<sequence length="100" mass="10750">MGQSSEIKRGFAAMNTEQQRQIASQGGKAAHEKGTAHEFTSEEARAAGRKGGEVVSQNREHMAAIGRKGAEARSQASNGARKNRGSHEQHVKPMEQSHQG</sequence>
<dbReference type="Pfam" id="PF10685">
    <property type="entry name" value="KGG"/>
    <property type="match status" value="1"/>
</dbReference>
<name>A0A150PVS9_SORCE</name>
<feature type="compositionally biased region" description="Basic and acidic residues" evidence="1">
    <location>
        <begin position="29"/>
        <end position="62"/>
    </location>
</feature>
<protein>
    <submittedName>
        <fullName evidence="2">Stress-induced protein</fullName>
    </submittedName>
</protein>
<dbReference type="AlphaFoldDB" id="A0A150PVS9"/>
<comment type="caution">
    <text evidence="2">The sequence shown here is derived from an EMBL/GenBank/DDBJ whole genome shotgun (WGS) entry which is preliminary data.</text>
</comment>
<accession>A0A150PVS9</accession>
<dbReference type="Proteomes" id="UP000075420">
    <property type="component" value="Unassembled WGS sequence"/>
</dbReference>
<organism evidence="2 3">
    <name type="scientific">Sorangium cellulosum</name>
    <name type="common">Polyangium cellulosum</name>
    <dbReference type="NCBI Taxonomy" id="56"/>
    <lineage>
        <taxon>Bacteria</taxon>
        <taxon>Pseudomonadati</taxon>
        <taxon>Myxococcota</taxon>
        <taxon>Polyangia</taxon>
        <taxon>Polyangiales</taxon>
        <taxon>Polyangiaceae</taxon>
        <taxon>Sorangium</taxon>
    </lineage>
</organism>
<evidence type="ECO:0000313" key="3">
    <source>
        <dbReference type="Proteomes" id="UP000075420"/>
    </source>
</evidence>
<dbReference type="InterPro" id="IPR019626">
    <property type="entry name" value="Stress-induced_KGG_rpt"/>
</dbReference>
<proteinExistence type="predicted"/>